<reference evidence="5" key="1">
    <citation type="journal article" date="2022" name="New Phytol.">
        <title>Evolutionary transition to the ectomycorrhizal habit in the genomes of a hyperdiverse lineage of mushroom-forming fungi.</title>
        <authorList>
            <person name="Looney B."/>
            <person name="Miyauchi S."/>
            <person name="Morin E."/>
            <person name="Drula E."/>
            <person name="Courty P.E."/>
            <person name="Kohler A."/>
            <person name="Kuo A."/>
            <person name="LaButti K."/>
            <person name="Pangilinan J."/>
            <person name="Lipzen A."/>
            <person name="Riley R."/>
            <person name="Andreopoulos W."/>
            <person name="He G."/>
            <person name="Johnson J."/>
            <person name="Nolan M."/>
            <person name="Tritt A."/>
            <person name="Barry K.W."/>
            <person name="Grigoriev I.V."/>
            <person name="Nagy L.G."/>
            <person name="Hibbett D."/>
            <person name="Henrissat B."/>
            <person name="Matheny P.B."/>
            <person name="Labbe J."/>
            <person name="Martin F.M."/>
        </authorList>
    </citation>
    <scope>NUCLEOTIDE SEQUENCE</scope>
    <source>
        <strain evidence="5">BPL690</strain>
    </source>
</reference>
<dbReference type="Proteomes" id="UP001203297">
    <property type="component" value="Unassembled WGS sequence"/>
</dbReference>
<evidence type="ECO:0000259" key="4">
    <source>
        <dbReference type="PROSITE" id="PS51037"/>
    </source>
</evidence>
<dbReference type="EMBL" id="WTXG01000015">
    <property type="protein sequence ID" value="KAI0301137.1"/>
    <property type="molecule type" value="Genomic_DNA"/>
</dbReference>
<dbReference type="InterPro" id="IPR055129">
    <property type="entry name" value="YEATS_dom"/>
</dbReference>
<feature type="region of interest" description="Disordered" evidence="3">
    <location>
        <begin position="1"/>
        <end position="26"/>
    </location>
</feature>
<accession>A0AAD4M3V3</accession>
<dbReference type="Gene3D" id="2.60.40.1970">
    <property type="entry name" value="YEATS domain"/>
    <property type="match status" value="1"/>
</dbReference>
<feature type="domain" description="YEATS" evidence="4">
    <location>
        <begin position="379"/>
        <end position="497"/>
    </location>
</feature>
<proteinExistence type="predicted"/>
<evidence type="ECO:0000256" key="3">
    <source>
        <dbReference type="SAM" id="MobiDB-lite"/>
    </source>
</evidence>
<evidence type="ECO:0000256" key="1">
    <source>
        <dbReference type="ARBA" id="ARBA00023242"/>
    </source>
</evidence>
<dbReference type="PROSITE" id="PS51037">
    <property type="entry name" value="YEATS"/>
    <property type="match status" value="1"/>
</dbReference>
<protein>
    <recommendedName>
        <fullName evidence="4">YEATS domain-containing protein</fullName>
    </recommendedName>
</protein>
<keyword evidence="1 2" id="KW-0539">Nucleus</keyword>
<dbReference type="AlphaFoldDB" id="A0AAD4M3V3"/>
<dbReference type="GO" id="GO:0005634">
    <property type="term" value="C:nucleus"/>
    <property type="evidence" value="ECO:0007669"/>
    <property type="project" value="UniProtKB-SubCell"/>
</dbReference>
<sequence length="497" mass="54911">MPGKGRKRTLRNHSSGGMRERETVSQQPVYTVTRRLVLEELDTEIRMRRRLRETIESRIAWATRLQSSLSTVTEGRGPGTKSDISHANPFQFAAADALIVAEAPLLPILSREARFPSLSTPEANPAPVATPSTNPYARPHTRHTRLRRSPSTFRPAPKLLYIRDSATNAIARLACPDCARGDFPRVQSLLNHCRLQHGREFGSHDECIRGCAVQVPTDEEAWVFENGSELKNVSLPSLQRLFEIAVGSVTGPLENAGSNDTSAAQRTVSQEDVPISELETPPSSAPILSFTSTHLSRTLGHHAETPALAPFLGRAPKRRGITVHDENAPVDIDGLYVDVTRQWRKPLTHRSRARPALDVTIPIETSTPQLIHNVTPVTQGTRFHIVTRITVSDRSLWIPIDRRLATVPEHTHRWWLSIEAPTYSLPLGAVLERATVTCLSSGASPSPALDVPLEVSGPPFFVGGTTAHPFLVRLRLEWASGSLNPPHEVEHWVEARV</sequence>
<evidence type="ECO:0000256" key="2">
    <source>
        <dbReference type="PROSITE-ProRule" id="PRU00376"/>
    </source>
</evidence>
<evidence type="ECO:0000313" key="6">
    <source>
        <dbReference type="Proteomes" id="UP001203297"/>
    </source>
</evidence>
<organism evidence="5 6">
    <name type="scientific">Multifurca ochricompacta</name>
    <dbReference type="NCBI Taxonomy" id="376703"/>
    <lineage>
        <taxon>Eukaryota</taxon>
        <taxon>Fungi</taxon>
        <taxon>Dikarya</taxon>
        <taxon>Basidiomycota</taxon>
        <taxon>Agaricomycotina</taxon>
        <taxon>Agaricomycetes</taxon>
        <taxon>Russulales</taxon>
        <taxon>Russulaceae</taxon>
        <taxon>Multifurca</taxon>
    </lineage>
</organism>
<comment type="subcellular location">
    <subcellularLocation>
        <location evidence="2">Nucleus</location>
    </subcellularLocation>
</comment>
<feature type="region of interest" description="Disordered" evidence="3">
    <location>
        <begin position="119"/>
        <end position="151"/>
    </location>
</feature>
<name>A0AAD4M3V3_9AGAM</name>
<feature type="compositionally biased region" description="Polar residues" evidence="3">
    <location>
        <begin position="256"/>
        <end position="270"/>
    </location>
</feature>
<dbReference type="InterPro" id="IPR038704">
    <property type="entry name" value="YEAST_sf"/>
</dbReference>
<gene>
    <name evidence="5" type="ORF">B0F90DRAFT_1719527</name>
</gene>
<feature type="compositionally biased region" description="Basic residues" evidence="3">
    <location>
        <begin position="139"/>
        <end position="148"/>
    </location>
</feature>
<feature type="region of interest" description="Disordered" evidence="3">
    <location>
        <begin position="253"/>
        <end position="286"/>
    </location>
</feature>
<evidence type="ECO:0000313" key="5">
    <source>
        <dbReference type="EMBL" id="KAI0301137.1"/>
    </source>
</evidence>
<feature type="compositionally biased region" description="Basic residues" evidence="3">
    <location>
        <begin position="1"/>
        <end position="11"/>
    </location>
</feature>
<comment type="caution">
    <text evidence="5">The sequence shown here is derived from an EMBL/GenBank/DDBJ whole genome shotgun (WGS) entry which is preliminary data.</text>
</comment>
<keyword evidence="6" id="KW-1185">Reference proteome</keyword>